<name>A0A1V0S9Y4_9VIRU</name>
<accession>A0A1V0S9Y4</accession>
<evidence type="ECO:0000313" key="1">
    <source>
        <dbReference type="EMBL" id="ARF08501.1"/>
    </source>
</evidence>
<dbReference type="EMBL" id="KY684083">
    <property type="protein sequence ID" value="ARF08501.1"/>
    <property type="molecule type" value="Genomic_DNA"/>
</dbReference>
<reference evidence="1" key="1">
    <citation type="journal article" date="2017" name="Science">
        <title>Giant viruses with an expanded complement of translation system components.</title>
        <authorList>
            <person name="Schulz F."/>
            <person name="Yutin N."/>
            <person name="Ivanova N.N."/>
            <person name="Ortega D.R."/>
            <person name="Lee T.K."/>
            <person name="Vierheilig J."/>
            <person name="Daims H."/>
            <person name="Horn M."/>
            <person name="Wagner M."/>
            <person name="Jensen G.J."/>
            <person name="Kyrpides N.C."/>
            <person name="Koonin E.V."/>
            <person name="Woyke T."/>
        </authorList>
    </citation>
    <scope>NUCLEOTIDE SEQUENCE</scope>
    <source>
        <strain evidence="1">CTV1</strain>
    </source>
</reference>
<proteinExistence type="predicted"/>
<organism evidence="1">
    <name type="scientific">Catovirus CTV1</name>
    <dbReference type="NCBI Taxonomy" id="1977631"/>
    <lineage>
        <taxon>Viruses</taxon>
        <taxon>Varidnaviria</taxon>
        <taxon>Bamfordvirae</taxon>
        <taxon>Nucleocytoviricota</taxon>
        <taxon>Megaviricetes</taxon>
        <taxon>Imitervirales</taxon>
        <taxon>Mimiviridae</taxon>
        <taxon>Klosneuvirinae</taxon>
        <taxon>Catovirus</taxon>
    </lineage>
</organism>
<gene>
    <name evidence="1" type="ORF">Catovirus_1_551</name>
</gene>
<protein>
    <submittedName>
        <fullName evidence="1">Uncharacterized protein</fullName>
    </submittedName>
</protein>
<sequence>MDQINKNINYLQNILQQYHRLNNDNDRKLFIISRNVPHNAIKFMSGKDNKFFELFKKCINGHLLKGLSFDAIIEFYSSSFIFPKDVVTYIMKNDQYIADDKKPSKIEDVLEPDDNNNVEPQEIVFDPIYDNTKLNELSLKHLRKNQKEAIDKMIQQGFTSGIHNQVMGCH</sequence>